<dbReference type="EMBL" id="CP043506">
    <property type="protein sequence ID" value="QEO16798.1"/>
    <property type="molecule type" value="Genomic_DNA"/>
</dbReference>
<dbReference type="RefSeq" id="WP_149278478.1">
    <property type="nucleotide sequence ID" value="NZ_CP043506.1"/>
</dbReference>
<evidence type="ECO:0000256" key="4">
    <source>
        <dbReference type="PROSITE-ProRule" id="PRU00284"/>
    </source>
</evidence>
<dbReference type="OrthoDB" id="9765776at2"/>
<dbReference type="PRINTS" id="PR00260">
    <property type="entry name" value="CHEMTRNSDUCR"/>
</dbReference>
<accession>A0A5C1YMT5</accession>
<dbReference type="Gene3D" id="1.10.287.950">
    <property type="entry name" value="Methyl-accepting chemotaxis protein"/>
    <property type="match status" value="1"/>
</dbReference>
<dbReference type="SMART" id="SM00283">
    <property type="entry name" value="MA"/>
    <property type="match status" value="1"/>
</dbReference>
<dbReference type="SUPFAM" id="SSF58104">
    <property type="entry name" value="Methyl-accepting chemotaxis protein (MCP) signaling domain"/>
    <property type="match status" value="1"/>
</dbReference>
<reference evidence="8 9" key="1">
    <citation type="submission" date="2019-09" db="EMBL/GenBank/DDBJ databases">
        <title>Genome sequencing of strain KACC 21233.</title>
        <authorList>
            <person name="Heo J."/>
            <person name="Kim S.-J."/>
            <person name="Kim J.-S."/>
            <person name="Hong S.-B."/>
            <person name="Kwon S.-W."/>
        </authorList>
    </citation>
    <scope>NUCLEOTIDE SEQUENCE [LARGE SCALE GENOMIC DNA]</scope>
    <source>
        <strain evidence="8 9">KACC 21233</strain>
    </source>
</reference>
<keyword evidence="2" id="KW-0145">Chemotaxis</keyword>
<dbReference type="PROSITE" id="PS50111">
    <property type="entry name" value="CHEMOTAXIS_TRANSDUC_2"/>
    <property type="match status" value="1"/>
</dbReference>
<name>A0A5C1YMT5_9PROT</name>
<dbReference type="InterPro" id="IPR004089">
    <property type="entry name" value="MCPsignal_dom"/>
</dbReference>
<evidence type="ECO:0000256" key="3">
    <source>
        <dbReference type="ARBA" id="ARBA00029447"/>
    </source>
</evidence>
<dbReference type="PROSITE" id="PS50885">
    <property type="entry name" value="HAMP"/>
    <property type="match status" value="1"/>
</dbReference>
<gene>
    <name evidence="8" type="ORF">FLP30_02690</name>
</gene>
<organism evidence="8 9">
    <name type="scientific">Acetobacter vaccinii</name>
    <dbReference type="NCBI Taxonomy" id="2592655"/>
    <lineage>
        <taxon>Bacteria</taxon>
        <taxon>Pseudomonadati</taxon>
        <taxon>Pseudomonadota</taxon>
        <taxon>Alphaproteobacteria</taxon>
        <taxon>Acetobacterales</taxon>
        <taxon>Acetobacteraceae</taxon>
        <taxon>Acetobacter</taxon>
    </lineage>
</organism>
<dbReference type="KEGG" id="acek:FLP30_02690"/>
<dbReference type="InterPro" id="IPR051310">
    <property type="entry name" value="MCP_chemotaxis"/>
</dbReference>
<dbReference type="GO" id="GO:0006935">
    <property type="term" value="P:chemotaxis"/>
    <property type="evidence" value="ECO:0007669"/>
    <property type="project" value="UniProtKB-KW"/>
</dbReference>
<keyword evidence="4" id="KW-0807">Transducer</keyword>
<keyword evidence="9" id="KW-1185">Reference proteome</keyword>
<keyword evidence="5" id="KW-0175">Coiled coil</keyword>
<evidence type="ECO:0000259" key="7">
    <source>
        <dbReference type="PROSITE" id="PS50885"/>
    </source>
</evidence>
<feature type="domain" description="Methyl-accepting transducer" evidence="6">
    <location>
        <begin position="221"/>
        <end position="450"/>
    </location>
</feature>
<dbReference type="CDD" id="cd11386">
    <property type="entry name" value="MCP_signal"/>
    <property type="match status" value="1"/>
</dbReference>
<sequence>MTDIKETLLPWSSADQKSGQLVWDIVHKDLEQILLAAYRAADPSLQQMPRDVLAEETQKFACISRGDFNDTYFGIQEKITHRLAEKVDYVSYLSQVYSRYAGGLLQTLVSKKPRFRGNMSELVGSLTRSVLSDVAVVMYHYFAHLNGIADQARAAAQAEREIRSKEDQDVIQTVSLALKALAEGDLTHRVQGLPERVAALQQNFNATAEQLEQAMRQISNNTKDVMANAEGIKQSADDLSRRTEQQAATLEETSAALTQITQRVRKTTDETQQAHDVVNAARVDAEHAGAVVQTTIEAINKIDESSKEITSIVGIINDLAFQTNILALNASVEAARAGDSGRGFAVVANEVRILAQRSGEAAKEIATLIGTSGKQVKAGVSLVLEAGSSLQRIVSQVTQINVLVSNIAAAAQGQAASIGELNIAMGDMELTTQKNAAVAEESAAASHNLSTMANELTRLVAQFTIGHGGGQGIGRSGMALLEGGKTRQAIGF</sequence>
<dbReference type="InterPro" id="IPR003660">
    <property type="entry name" value="HAMP_dom"/>
</dbReference>
<evidence type="ECO:0000259" key="6">
    <source>
        <dbReference type="PROSITE" id="PS50111"/>
    </source>
</evidence>
<dbReference type="FunFam" id="1.10.287.950:FF:000001">
    <property type="entry name" value="Methyl-accepting chemotaxis sensory transducer"/>
    <property type="match status" value="1"/>
</dbReference>
<dbReference type="GO" id="GO:0007165">
    <property type="term" value="P:signal transduction"/>
    <property type="evidence" value="ECO:0007669"/>
    <property type="project" value="UniProtKB-KW"/>
</dbReference>
<dbReference type="Proteomes" id="UP000324536">
    <property type="component" value="Chromosome"/>
</dbReference>
<dbReference type="PANTHER" id="PTHR43531:SF11">
    <property type="entry name" value="METHYL-ACCEPTING CHEMOTAXIS PROTEIN 3"/>
    <property type="match status" value="1"/>
</dbReference>
<dbReference type="GO" id="GO:0016020">
    <property type="term" value="C:membrane"/>
    <property type="evidence" value="ECO:0007669"/>
    <property type="project" value="UniProtKB-SubCell"/>
</dbReference>
<comment type="similarity">
    <text evidence="3">Belongs to the methyl-accepting chemotaxis (MCP) protein family.</text>
</comment>
<protein>
    <submittedName>
        <fullName evidence="8">Methyl-accepting chemotaxis protein</fullName>
    </submittedName>
</protein>
<dbReference type="Pfam" id="PF00015">
    <property type="entry name" value="MCPsignal"/>
    <property type="match status" value="1"/>
</dbReference>
<dbReference type="PANTHER" id="PTHR43531">
    <property type="entry name" value="PROTEIN ICFG"/>
    <property type="match status" value="1"/>
</dbReference>
<evidence type="ECO:0000256" key="2">
    <source>
        <dbReference type="ARBA" id="ARBA00022500"/>
    </source>
</evidence>
<dbReference type="AlphaFoldDB" id="A0A5C1YMT5"/>
<feature type="coiled-coil region" evidence="5">
    <location>
        <begin position="197"/>
        <end position="270"/>
    </location>
</feature>
<dbReference type="InterPro" id="IPR004090">
    <property type="entry name" value="Chemotax_Me-accpt_rcpt"/>
</dbReference>
<evidence type="ECO:0000313" key="9">
    <source>
        <dbReference type="Proteomes" id="UP000324536"/>
    </source>
</evidence>
<comment type="subcellular location">
    <subcellularLocation>
        <location evidence="1">Membrane</location>
    </subcellularLocation>
</comment>
<feature type="domain" description="HAMP" evidence="7">
    <location>
        <begin position="171"/>
        <end position="216"/>
    </location>
</feature>
<proteinExistence type="inferred from homology"/>
<dbReference type="GO" id="GO:0004888">
    <property type="term" value="F:transmembrane signaling receptor activity"/>
    <property type="evidence" value="ECO:0007669"/>
    <property type="project" value="InterPro"/>
</dbReference>
<evidence type="ECO:0000256" key="1">
    <source>
        <dbReference type="ARBA" id="ARBA00004370"/>
    </source>
</evidence>
<evidence type="ECO:0000256" key="5">
    <source>
        <dbReference type="SAM" id="Coils"/>
    </source>
</evidence>
<evidence type="ECO:0000313" key="8">
    <source>
        <dbReference type="EMBL" id="QEO16798.1"/>
    </source>
</evidence>